<name>A0A2S4KWP7_9HYPO</name>
<reference evidence="5 6" key="1">
    <citation type="submission" date="2018-01" db="EMBL/GenBank/DDBJ databases">
        <title>Harnessing the power of phylogenomics to disentangle the directionality and signatures of interkingdom host jumping in the parasitic fungal genus Tolypocladium.</title>
        <authorList>
            <person name="Quandt C.A."/>
            <person name="Patterson W."/>
            <person name="Spatafora J.W."/>
        </authorList>
    </citation>
    <scope>NUCLEOTIDE SEQUENCE [LARGE SCALE GENOMIC DNA]</scope>
    <source>
        <strain evidence="5 6">NRBC 100945</strain>
    </source>
</reference>
<dbReference type="STRING" id="94208.A0A2S4KWP7"/>
<dbReference type="GO" id="GO:0031380">
    <property type="term" value="C:nuclear RNA-directed RNA polymerase complex"/>
    <property type="evidence" value="ECO:0007669"/>
    <property type="project" value="TreeGrafter"/>
</dbReference>
<keyword evidence="1" id="KW-0694">RNA-binding</keyword>
<dbReference type="EC" id="2.7.7.48" evidence="1"/>
<dbReference type="InterPro" id="IPR057596">
    <property type="entry name" value="RDRP_core"/>
</dbReference>
<accession>A0A2S4KWP7</accession>
<proteinExistence type="inferred from homology"/>
<dbReference type="Pfam" id="PF25358">
    <property type="entry name" value="PH_fung_RdRP"/>
    <property type="match status" value="1"/>
</dbReference>
<keyword evidence="1" id="KW-0808">Transferase</keyword>
<evidence type="ECO:0000313" key="6">
    <source>
        <dbReference type="Proteomes" id="UP000237481"/>
    </source>
</evidence>
<dbReference type="GO" id="GO:0003723">
    <property type="term" value="F:RNA binding"/>
    <property type="evidence" value="ECO:0007669"/>
    <property type="project" value="UniProtKB-KW"/>
</dbReference>
<comment type="catalytic activity">
    <reaction evidence="1">
        <text>RNA(n) + a ribonucleoside 5'-triphosphate = RNA(n+1) + diphosphate</text>
        <dbReference type="Rhea" id="RHEA:21248"/>
        <dbReference type="Rhea" id="RHEA-COMP:14527"/>
        <dbReference type="Rhea" id="RHEA-COMP:17342"/>
        <dbReference type="ChEBI" id="CHEBI:33019"/>
        <dbReference type="ChEBI" id="CHEBI:61557"/>
        <dbReference type="ChEBI" id="CHEBI:140395"/>
        <dbReference type="EC" id="2.7.7.48"/>
    </reaction>
</comment>
<evidence type="ECO:0000313" key="5">
    <source>
        <dbReference type="EMBL" id="POR34577.1"/>
    </source>
</evidence>
<dbReference type="Proteomes" id="UP000237481">
    <property type="component" value="Unassembled WGS sequence"/>
</dbReference>
<feature type="region of interest" description="Disordered" evidence="2">
    <location>
        <begin position="64"/>
        <end position="84"/>
    </location>
</feature>
<gene>
    <name evidence="5" type="ORF">TPAR_05236</name>
</gene>
<dbReference type="EMBL" id="PKSG01000514">
    <property type="protein sequence ID" value="POR34577.1"/>
    <property type="molecule type" value="Genomic_DNA"/>
</dbReference>
<sequence>MEVYLRNVPIGLADDSLKKELTPFMNALGIIDWTCDKPRRKPLAWITFLNESDGIRFLNRHEKVGDQGRQESGPPSSHSFSHPNDRSRHIARLHILSTAIYVERSTRNVAKFTLSNLKHEHEERKRVPDRGQQGPAVTCDFHTVACGKNVFCEPADTLTFARQCRVGSHGYAKFGRRCFTATWLEKTRMDVPFDIVQDFITNDSDQSMTFVLTEPPRFYSKLPSLDSYAAKWERKTSCPEWPDHAKYVAHCLVYRVETSTGYSETVRALKAQDILSVTRQSLSVDTTPEPFLHDYSTSMRAFEGKIQNLGTTRDALLPFTILFQVQALVWNNYLHPTGGLGILQIIERIARDPKRRSQSLPFTTDTMKQLLQKIPYPCPGTEASEVDPAGLMDEVMRAELDLRTVDPLRSGEYGPSLPRHQAWVLKAMVTPTRILLQGPDAESKNRVLRMFPDRPDHFLRVSFCDEDGQDLAFNPKVSNEIVFDRYRKVLKEGIQIAGRRFSFLGFSHSSLRSHSTWFMAPFVDGNWQRQDHDTILKTLGDFSEIRVPAKCAARIGQAFSETPYSVDLFKTGISTRFIPDVKSADGSRVFSDGVGTISQDAMEELWNALPMRSAAPTCFQIRCGGVKGMLGLDSSLRGKVICVRKESMIKFPSQDRKELGICDVASRPLRLVLNRQIIKILEDMGTADDWFLTLQNKALNMLRGVTATAANTSTFLQYQDIGSTLGFPAFIKQLDKMGIDYRRDRFLKSVVEHVVLRELRLLKHKARIPVNMGVTLFGIMDESGFLRENEVYVTYDETHAKSGHRMDASLVDGPAIVTRCPALHPGDVQYVHMVTPPAGHPLRDLGNCIVFSQHGARDLPSQLSGGDLDGDLYNVIWDPQARPKRTFSPADYPRVVPEPLDRAVTRDDIADFFINFMKSDILGLIANRHQILADVQDEGTSDPSCIKLAEMHSTAVDYSKTGIAVKLNDMPKAPRTRPDFLAPAPPLKLYDVGQIAHIGEHDAHDEDEEDGMGRAKHRYHQSEKILGRLYRGVDEKKIWNEDIHRNISMVGPSVWDQLMGRMQAELETFGLRTVYDYRHREQAWKIRNLYEDSIADSMWHFSENPRTSISEVEVFCGSVLNKTGTQTRRQRDSSIRLKEEIDRVMTWIVKLIRDRTRLSDDDDETSSEASYESASNEEKQSREVLRLCWACLLVGCDRDKDAAADTYHGTGEMESFRVVAATCLLREVNTFRAKVSTKAFGGGYVGVSARQPRKNVVGFALSPYTYRAPEAKKEAESNGGASTLIQPFERLNMSRYFPAVRPNDAG</sequence>
<keyword evidence="6" id="KW-1185">Reference proteome</keyword>
<dbReference type="InterPro" id="IPR057503">
    <property type="entry name" value="PH_RdRP"/>
</dbReference>
<dbReference type="PANTHER" id="PTHR23079:SF17">
    <property type="entry name" value="RNA-DEPENDENT RNA POLYMERASE"/>
    <property type="match status" value="1"/>
</dbReference>
<comment type="similarity">
    <text evidence="1">Belongs to the RdRP family.</text>
</comment>
<feature type="compositionally biased region" description="Low complexity" evidence="2">
    <location>
        <begin position="72"/>
        <end position="82"/>
    </location>
</feature>
<dbReference type="InterPro" id="IPR007855">
    <property type="entry name" value="RDRP"/>
</dbReference>
<comment type="caution">
    <text evidence="5">The sequence shown here is derived from an EMBL/GenBank/DDBJ whole genome shotgun (WGS) entry which is preliminary data.</text>
</comment>
<dbReference type="OrthoDB" id="6513042at2759"/>
<feature type="domain" description="RdRP-like PH" evidence="4">
    <location>
        <begin position="138"/>
        <end position="273"/>
    </location>
</feature>
<organism evidence="5 6">
    <name type="scientific">Tolypocladium paradoxum</name>
    <dbReference type="NCBI Taxonomy" id="94208"/>
    <lineage>
        <taxon>Eukaryota</taxon>
        <taxon>Fungi</taxon>
        <taxon>Dikarya</taxon>
        <taxon>Ascomycota</taxon>
        <taxon>Pezizomycotina</taxon>
        <taxon>Sordariomycetes</taxon>
        <taxon>Hypocreomycetidae</taxon>
        <taxon>Hypocreales</taxon>
        <taxon>Ophiocordycipitaceae</taxon>
        <taxon>Tolypocladium</taxon>
    </lineage>
</organism>
<evidence type="ECO:0000256" key="1">
    <source>
        <dbReference type="RuleBase" id="RU363098"/>
    </source>
</evidence>
<feature type="domain" description="RDRP core" evidence="3">
    <location>
        <begin position="429"/>
        <end position="1033"/>
    </location>
</feature>
<dbReference type="GO" id="GO:0030422">
    <property type="term" value="P:siRNA processing"/>
    <property type="evidence" value="ECO:0007669"/>
    <property type="project" value="TreeGrafter"/>
</dbReference>
<evidence type="ECO:0000259" key="3">
    <source>
        <dbReference type="Pfam" id="PF05183"/>
    </source>
</evidence>
<dbReference type="GO" id="GO:0003968">
    <property type="term" value="F:RNA-directed RNA polymerase activity"/>
    <property type="evidence" value="ECO:0007669"/>
    <property type="project" value="UniProtKB-KW"/>
</dbReference>
<evidence type="ECO:0000259" key="4">
    <source>
        <dbReference type="Pfam" id="PF25358"/>
    </source>
</evidence>
<evidence type="ECO:0000256" key="2">
    <source>
        <dbReference type="SAM" id="MobiDB-lite"/>
    </source>
</evidence>
<dbReference type="Pfam" id="PF05183">
    <property type="entry name" value="RdRP"/>
    <property type="match status" value="1"/>
</dbReference>
<keyword evidence="1 5" id="KW-0696">RNA-directed RNA polymerase</keyword>
<keyword evidence="1" id="KW-0548">Nucleotidyltransferase</keyword>
<dbReference type="PANTHER" id="PTHR23079">
    <property type="entry name" value="RNA-DEPENDENT RNA POLYMERASE"/>
    <property type="match status" value="1"/>
</dbReference>
<protein>
    <recommendedName>
        <fullName evidence="1">RNA-dependent RNA polymerase</fullName>
        <ecNumber evidence="1">2.7.7.48</ecNumber>
    </recommendedName>
</protein>